<keyword evidence="3" id="KW-1185">Reference proteome</keyword>
<dbReference type="Proteomes" id="UP000027463">
    <property type="component" value="Unassembled WGS sequence"/>
</dbReference>
<reference evidence="2 3" key="1">
    <citation type="submission" date="2013-07" db="EMBL/GenBank/DDBJ databases">
        <title>Thalassospira permensis NBRC 106175 Genome Sequencing.</title>
        <authorList>
            <person name="Lai Q."/>
            <person name="Shao Z."/>
        </authorList>
    </citation>
    <scope>NUCLEOTIDE SEQUENCE [LARGE SCALE GENOMIC DNA]</scope>
    <source>
        <strain evidence="2 3">NBRC 106175</strain>
    </source>
</reference>
<organism evidence="2 3">
    <name type="scientific">Thalassospira permensis NBRC 106175</name>
    <dbReference type="NCBI Taxonomy" id="1353532"/>
    <lineage>
        <taxon>Bacteria</taxon>
        <taxon>Pseudomonadati</taxon>
        <taxon>Pseudomonadota</taxon>
        <taxon>Alphaproteobacteria</taxon>
        <taxon>Rhodospirillales</taxon>
        <taxon>Thalassospiraceae</taxon>
        <taxon>Thalassospira</taxon>
    </lineage>
</organism>
<comment type="caution">
    <text evidence="2">The sequence shown here is derived from an EMBL/GenBank/DDBJ whole genome shotgun (WGS) entry which is preliminary data.</text>
</comment>
<evidence type="ECO:0008006" key="4">
    <source>
        <dbReference type="Google" id="ProtNLM"/>
    </source>
</evidence>
<dbReference type="Gene3D" id="3.40.50.1400">
    <property type="match status" value="2"/>
</dbReference>
<protein>
    <recommendedName>
        <fullName evidence="4">Cobalamin biosynthesis protein CbiX</fullName>
    </recommendedName>
</protein>
<feature type="region of interest" description="Disordered" evidence="1">
    <location>
        <begin position="243"/>
        <end position="265"/>
    </location>
</feature>
<dbReference type="EMBL" id="AUNC01000001">
    <property type="protein sequence ID" value="KEO59843.1"/>
    <property type="molecule type" value="Genomic_DNA"/>
</dbReference>
<dbReference type="SUPFAM" id="SSF53800">
    <property type="entry name" value="Chelatase"/>
    <property type="match status" value="1"/>
</dbReference>
<name>A0ABR4TUS8_9PROT</name>
<evidence type="ECO:0000256" key="1">
    <source>
        <dbReference type="SAM" id="MobiDB-lite"/>
    </source>
</evidence>
<proteinExistence type="predicted"/>
<accession>A0ABR4TUS8</accession>
<sequence>MVMSVCDPVLMIVAHGTRRTGAVPGGMFSAHLQRQLPHFDIRLSFLRSTPSAGNVLKVMTRNSASDVLVFPLFFTPGAGLVAELSALVADARLEAEALLPFAGHLSGYDRMLAARIAQRLKAGGNQKDKKAIFLVAHGQKQDICPSPEMQQLRAILSHHLDHDEIYNVQIDGQPSLANWRNMTRCRNALFVPLMTGDGAHCRIDIPASVNSRSDEKVGMLAPVGTWWELSSLLADHVNCGRHHRKSSCQPSQSARTEFGADYATP</sequence>
<evidence type="ECO:0000313" key="3">
    <source>
        <dbReference type="Proteomes" id="UP000027463"/>
    </source>
</evidence>
<gene>
    <name evidence="2" type="ORF">SMB34_02300</name>
</gene>
<evidence type="ECO:0000313" key="2">
    <source>
        <dbReference type="EMBL" id="KEO59843.1"/>
    </source>
</evidence>